<dbReference type="PANTHER" id="PTHR35789">
    <property type="entry name" value="SPORE GERMINATION PROTEIN B3"/>
    <property type="match status" value="1"/>
</dbReference>
<dbReference type="Proteomes" id="UP000001917">
    <property type="component" value="Plasmid pAACI02"/>
</dbReference>
<protein>
    <recommendedName>
        <fullName evidence="1">Spore germination protein N-terminal domain-containing protein</fullName>
    </recommendedName>
</protein>
<proteinExistence type="predicted"/>
<keyword evidence="2" id="KW-0614">Plasmid</keyword>
<dbReference type="GO" id="GO:0016020">
    <property type="term" value="C:membrane"/>
    <property type="evidence" value="ECO:0007669"/>
    <property type="project" value="InterPro"/>
</dbReference>
<gene>
    <name evidence="2" type="ordered locus">Aaci_3071</name>
</gene>
<evidence type="ECO:0000313" key="2">
    <source>
        <dbReference type="EMBL" id="ACV60069.1"/>
    </source>
</evidence>
<evidence type="ECO:0000259" key="1">
    <source>
        <dbReference type="Pfam" id="PF25198"/>
    </source>
</evidence>
<sequence length="400" mass="44659">MRSKRMLDRWRNERQGLTLGTMLLLVAGMVTACDYNDVDHLYISTGIGIDKVTDGIRVSVDIINPEASQSAQSDVGGSENQGPDRVVSAEGQTFEMAFSRIQSQLAHSLYLPHTAVVVFSKGAIASDLNNLVDALERNRQLRRSQLWVITPGNAEDILTTRRTVHQPTALVIRDLVDEASRRYTCLASDELHVVKRMLSPSSAASIAEVNRDREGNPTLSGMVLITSQGDMRRVSQAQILDASWMLGRTFDVRELVRLPSGASQSPATVTVHWLRTSTRFKLIRATPTPVIQVIWRGTGEIERWTVPTTITSQEFDLLEQAIQRDVEQRLLRAWKISTTSDIDAYGVQTLIDGVASHDIQNHRNSTDAWKRTTWVFDIRPQILHTELVSQTPLGSNSNHS</sequence>
<dbReference type="HOGENOM" id="CLU_707204_0_0_9"/>
<dbReference type="KEGG" id="aac:Aaci_3071"/>
<name>C8WYH5_ALIAD</name>
<dbReference type="Pfam" id="PF25198">
    <property type="entry name" value="Spore_GerAC_N"/>
    <property type="match status" value="1"/>
</dbReference>
<dbReference type="AlphaFoldDB" id="C8WYH5"/>
<evidence type="ECO:0000313" key="3">
    <source>
        <dbReference type="Proteomes" id="UP000001917"/>
    </source>
</evidence>
<dbReference type="InterPro" id="IPR057336">
    <property type="entry name" value="GerAC_N"/>
</dbReference>
<accession>C8WYH5</accession>
<dbReference type="InterPro" id="IPR008844">
    <property type="entry name" value="Spore_GerAC-like"/>
</dbReference>
<dbReference type="GO" id="GO:0009847">
    <property type="term" value="P:spore germination"/>
    <property type="evidence" value="ECO:0007669"/>
    <property type="project" value="InterPro"/>
</dbReference>
<feature type="domain" description="Spore germination protein N-terminal" evidence="1">
    <location>
        <begin position="34"/>
        <end position="200"/>
    </location>
</feature>
<dbReference type="PANTHER" id="PTHR35789:SF1">
    <property type="entry name" value="SPORE GERMINATION PROTEIN B3"/>
    <property type="match status" value="1"/>
</dbReference>
<keyword evidence="3" id="KW-1185">Reference proteome</keyword>
<organism evidence="2 3">
    <name type="scientific">Alicyclobacillus acidocaldarius subsp. acidocaldarius (strain ATCC 27009 / DSM 446 / BCRC 14685 / JCM 5260 / KCTC 1825 / NBRC 15652 / NCIMB 11725 / NRRL B-14509 / 104-IA)</name>
    <name type="common">Bacillus acidocaldarius</name>
    <dbReference type="NCBI Taxonomy" id="521098"/>
    <lineage>
        <taxon>Bacteria</taxon>
        <taxon>Bacillati</taxon>
        <taxon>Bacillota</taxon>
        <taxon>Bacilli</taxon>
        <taxon>Bacillales</taxon>
        <taxon>Alicyclobacillaceae</taxon>
        <taxon>Alicyclobacillus</taxon>
    </lineage>
</organism>
<dbReference type="EMBL" id="CP001729">
    <property type="protein sequence ID" value="ACV60069.1"/>
    <property type="molecule type" value="Genomic_DNA"/>
</dbReference>
<reference evidence="3" key="1">
    <citation type="submission" date="2009-09" db="EMBL/GenBank/DDBJ databases">
        <title>The complete plasmid2 of Alicyclobacillus acidocaldarius subsp. acidocaldarius DSM 446.</title>
        <authorList>
            <consortium name="US DOE Joint Genome Institute (JGI-PGF)"/>
            <person name="Lucas S."/>
            <person name="Copeland A."/>
            <person name="Lapidus A."/>
            <person name="Glavina del Rio T."/>
            <person name="Dalin E."/>
            <person name="Tice H."/>
            <person name="Bruce D."/>
            <person name="Goodwin L."/>
            <person name="Pitluck S."/>
            <person name="Kyrpides N."/>
            <person name="Mavromatis K."/>
            <person name="Ivanova N."/>
            <person name="Ovchinnikova G."/>
            <person name="Chertkov O."/>
            <person name="Sims D."/>
            <person name="Brettin T."/>
            <person name="Detter J.C."/>
            <person name="Han C."/>
            <person name="Larimer F."/>
            <person name="Land M."/>
            <person name="Hauser L."/>
            <person name="Markowitz V."/>
            <person name="Cheng J.-F."/>
            <person name="Hugenholtz P."/>
            <person name="Woyke T."/>
            <person name="Wu D."/>
            <person name="Pukall R."/>
            <person name="Klenk H.-P."/>
            <person name="Eisen J.A."/>
        </authorList>
    </citation>
    <scope>NUCLEOTIDE SEQUENCE [LARGE SCALE GENOMIC DNA]</scope>
    <source>
        <strain evidence="3">ATCC 27009 / DSM 446 / BCRC 14685 / JCM 5260 / KCTC 1825 / NBRC 15652 / NCIMB 11725 / NRRL B-14509 / 104-IA</strain>
        <plasmid evidence="3">pAACI02</plasmid>
    </source>
</reference>
<geneLocation type="plasmid" evidence="2 3">
    <name>pAACI02</name>
</geneLocation>
<dbReference type="PROSITE" id="PS51257">
    <property type="entry name" value="PROKAR_LIPOPROTEIN"/>
    <property type="match status" value="1"/>
</dbReference>
<reference evidence="2 3" key="2">
    <citation type="journal article" date="2010" name="Stand. Genomic Sci.">
        <title>Complete genome sequence of Alicyclobacillus acidocaldarius type strain (104-IA).</title>
        <authorList>
            <person name="Mavromatis K."/>
            <person name="Sikorski J."/>
            <person name="Lapidus A."/>
            <person name="Glavina Del Rio T."/>
            <person name="Copeland A."/>
            <person name="Tice H."/>
            <person name="Cheng J.F."/>
            <person name="Lucas S."/>
            <person name="Chen F."/>
            <person name="Nolan M."/>
            <person name="Bruce D."/>
            <person name="Goodwin L."/>
            <person name="Pitluck S."/>
            <person name="Ivanova N."/>
            <person name="Ovchinnikova G."/>
            <person name="Pati A."/>
            <person name="Chen A."/>
            <person name="Palaniappan K."/>
            <person name="Land M."/>
            <person name="Hauser L."/>
            <person name="Chang Y.J."/>
            <person name="Jeffries C.D."/>
            <person name="Chain P."/>
            <person name="Meincke L."/>
            <person name="Sims D."/>
            <person name="Chertkov O."/>
            <person name="Han C."/>
            <person name="Brettin T."/>
            <person name="Detter J.C."/>
            <person name="Wahrenburg C."/>
            <person name="Rohde M."/>
            <person name="Pukall R."/>
            <person name="Goker M."/>
            <person name="Bristow J."/>
            <person name="Eisen J.A."/>
            <person name="Markowitz V."/>
            <person name="Hugenholtz P."/>
            <person name="Klenk H.P."/>
            <person name="Kyrpides N.C."/>
        </authorList>
    </citation>
    <scope>NUCLEOTIDE SEQUENCE [LARGE SCALE GENOMIC DNA]</scope>
    <source>
        <strain evidence="3">ATCC 27009 / DSM 446 / BCRC 14685 / JCM 5260 / KCTC 1825 / NBRC 15652 / NCIMB 11725 / NRRL B-14509 / 104-IA</strain>
        <plasmid evidence="2 3">pAACI02</plasmid>
    </source>
</reference>